<sequence length="456" mass="50070">MAETFDSIFRGGIIANQDGIRRADIGVRNGRIAFIGNLARASAGEIVNCRGLHLLPGVIDTQVHFREPGPTHKEDLESGSLAAVMGGVTGVFEMPNTNPLTITAEALADKLERAKRMHCDHAFFIGGTHENVSDLPEFERLPGCAGVKVFMGSSTGSLLVDDDSGVRNILKVIRRRASFHSEDEPRLNERKHLRVPGDPSSHPVWRDVEAAMKCTERLVHIAHETGARIHVLHISTADEMKFLAAHKDVATVETTPHHLTLDDSLYATLGTKLQMNPPVRSVEHRDGIWWGLHQGVVDVLGSDHAPHTLEEKAKPYPDSPSGMTGVQTLVPIMLTHVAQGRLSLERLVDLTSAGPARIFNISRKGRLAVGFDADITVVDLKRRVTIKNSWIASRSKWTPYDGVPVQGWPVGTVLRGKRVMWNGELVGPATGKPIEFLETLPREHAPDKPSNRLWPS</sequence>
<dbReference type="Pfam" id="PF01979">
    <property type="entry name" value="Amidohydro_1"/>
    <property type="match status" value="1"/>
</dbReference>
<dbReference type="SUPFAM" id="SSF51556">
    <property type="entry name" value="Metallo-dependent hydrolases"/>
    <property type="match status" value="1"/>
</dbReference>
<dbReference type="EMBL" id="AP023361">
    <property type="protein sequence ID" value="BCJ90207.1"/>
    <property type="molecule type" value="Genomic_DNA"/>
</dbReference>
<dbReference type="InterPro" id="IPR002195">
    <property type="entry name" value="Dihydroorotase_CS"/>
</dbReference>
<dbReference type="AlphaFoldDB" id="A0A6S6QQG4"/>
<keyword evidence="6" id="KW-0665">Pyrimidine biosynthesis</keyword>
<dbReference type="InterPro" id="IPR006680">
    <property type="entry name" value="Amidohydro-rel"/>
</dbReference>
<dbReference type="Gene3D" id="3.20.20.140">
    <property type="entry name" value="Metal-dependent hydrolases"/>
    <property type="match status" value="1"/>
</dbReference>
<dbReference type="SUPFAM" id="SSF51338">
    <property type="entry name" value="Composite domain of metallo-dependent hydrolases"/>
    <property type="match status" value="1"/>
</dbReference>
<dbReference type="PANTHER" id="PTHR43668:SF4">
    <property type="entry name" value="ALLANTOINASE"/>
    <property type="match status" value="1"/>
</dbReference>
<evidence type="ECO:0000259" key="8">
    <source>
        <dbReference type="Pfam" id="PF12890"/>
    </source>
</evidence>
<keyword evidence="4" id="KW-0479">Metal-binding</keyword>
<dbReference type="KEGG" id="tso:IZ6_09420"/>
<dbReference type="GO" id="GO:0046872">
    <property type="term" value="F:metal ion binding"/>
    <property type="evidence" value="ECO:0007669"/>
    <property type="project" value="UniProtKB-KW"/>
</dbReference>
<feature type="domain" description="Dihydroorotase catalytic" evidence="8">
    <location>
        <begin position="54"/>
        <end position="101"/>
    </location>
</feature>
<dbReference type="InterPro" id="IPR011059">
    <property type="entry name" value="Metal-dep_hydrolase_composite"/>
</dbReference>
<evidence type="ECO:0000259" key="7">
    <source>
        <dbReference type="Pfam" id="PF01979"/>
    </source>
</evidence>
<dbReference type="RefSeq" id="WP_222876855.1">
    <property type="nucleotide sequence ID" value="NZ_AP023361.1"/>
</dbReference>
<evidence type="ECO:0000256" key="2">
    <source>
        <dbReference type="ARBA" id="ARBA00002368"/>
    </source>
</evidence>
<dbReference type="GO" id="GO:0005737">
    <property type="term" value="C:cytoplasm"/>
    <property type="evidence" value="ECO:0007669"/>
    <property type="project" value="TreeGrafter"/>
</dbReference>
<evidence type="ECO:0000313" key="10">
    <source>
        <dbReference type="Proteomes" id="UP000515317"/>
    </source>
</evidence>
<comment type="cofactor">
    <cofactor evidence="1">
        <name>Zn(2+)</name>
        <dbReference type="ChEBI" id="CHEBI:29105"/>
    </cofactor>
</comment>
<keyword evidence="10" id="KW-1185">Reference proteome</keyword>
<dbReference type="PANTHER" id="PTHR43668">
    <property type="entry name" value="ALLANTOINASE"/>
    <property type="match status" value="1"/>
</dbReference>
<name>A0A6S6QQG4_9HYPH</name>
<accession>A0A6S6QQG4</accession>
<dbReference type="PROSITE" id="PS00483">
    <property type="entry name" value="DIHYDROOROTASE_2"/>
    <property type="match status" value="1"/>
</dbReference>
<reference evidence="9 10" key="1">
    <citation type="submission" date="2020-08" db="EMBL/GenBank/DDBJ databases">
        <title>Genome sequence of Rhizobiales bacterium strain IZ6.</title>
        <authorList>
            <person name="Nakai R."/>
            <person name="Naganuma T."/>
        </authorList>
    </citation>
    <scope>NUCLEOTIDE SEQUENCE [LARGE SCALE GENOMIC DNA]</scope>
    <source>
        <strain evidence="9 10">IZ6</strain>
    </source>
</reference>
<comment type="similarity">
    <text evidence="3">Belongs to the metallo-dependent hydrolases superfamily. DHOase family. Class I DHOase subfamily.</text>
</comment>
<evidence type="ECO:0000256" key="3">
    <source>
        <dbReference type="ARBA" id="ARBA00010286"/>
    </source>
</evidence>
<feature type="domain" description="Amidohydrolase-related" evidence="7">
    <location>
        <begin position="219"/>
        <end position="419"/>
    </location>
</feature>
<evidence type="ECO:0000256" key="5">
    <source>
        <dbReference type="ARBA" id="ARBA00022801"/>
    </source>
</evidence>
<keyword evidence="5" id="KW-0378">Hydrolase</keyword>
<dbReference type="NCBIfam" id="TIGR00857">
    <property type="entry name" value="pyrC_multi"/>
    <property type="match status" value="1"/>
</dbReference>
<organism evidence="9 10">
    <name type="scientific">Terrihabitans soli</name>
    <dbReference type="NCBI Taxonomy" id="708113"/>
    <lineage>
        <taxon>Bacteria</taxon>
        <taxon>Pseudomonadati</taxon>
        <taxon>Pseudomonadota</taxon>
        <taxon>Alphaproteobacteria</taxon>
        <taxon>Hyphomicrobiales</taxon>
        <taxon>Terrihabitans</taxon>
    </lineage>
</organism>
<dbReference type="Proteomes" id="UP000515317">
    <property type="component" value="Chromosome"/>
</dbReference>
<dbReference type="NCBIfam" id="NF006559">
    <property type="entry name" value="PRK09060.1"/>
    <property type="match status" value="1"/>
</dbReference>
<dbReference type="InterPro" id="IPR032466">
    <property type="entry name" value="Metal_Hydrolase"/>
</dbReference>
<dbReference type="InterPro" id="IPR024403">
    <property type="entry name" value="DHOase_cat"/>
</dbReference>
<evidence type="ECO:0000256" key="4">
    <source>
        <dbReference type="ARBA" id="ARBA00022723"/>
    </source>
</evidence>
<evidence type="ECO:0000256" key="1">
    <source>
        <dbReference type="ARBA" id="ARBA00001947"/>
    </source>
</evidence>
<proteinExistence type="inferred from homology"/>
<gene>
    <name evidence="9" type="primary">pyrC_1</name>
    <name evidence="9" type="ORF">IZ6_09420</name>
</gene>
<dbReference type="GO" id="GO:0004038">
    <property type="term" value="F:allantoinase activity"/>
    <property type="evidence" value="ECO:0007669"/>
    <property type="project" value="TreeGrafter"/>
</dbReference>
<dbReference type="GO" id="GO:0006145">
    <property type="term" value="P:purine nucleobase catabolic process"/>
    <property type="evidence" value="ECO:0007669"/>
    <property type="project" value="TreeGrafter"/>
</dbReference>
<dbReference type="Gene3D" id="2.30.40.10">
    <property type="entry name" value="Urease, subunit C, domain 1"/>
    <property type="match status" value="1"/>
</dbReference>
<comment type="function">
    <text evidence="2">Catalyzes the reversible cyclization of carbamoyl aspartate to dihydroorotate.</text>
</comment>
<dbReference type="CDD" id="cd01318">
    <property type="entry name" value="DHOase_IIb"/>
    <property type="match status" value="1"/>
</dbReference>
<dbReference type="InterPro" id="IPR050138">
    <property type="entry name" value="DHOase/Allantoinase_Hydrolase"/>
</dbReference>
<evidence type="ECO:0000256" key="6">
    <source>
        <dbReference type="ARBA" id="ARBA00022975"/>
    </source>
</evidence>
<protein>
    <submittedName>
        <fullName evidence="9">Dihydroorotase</fullName>
    </submittedName>
</protein>
<evidence type="ECO:0000313" key="9">
    <source>
        <dbReference type="EMBL" id="BCJ90207.1"/>
    </source>
</evidence>
<dbReference type="Pfam" id="PF12890">
    <property type="entry name" value="DHOase"/>
    <property type="match status" value="1"/>
</dbReference>